<gene>
    <name evidence="11" type="primary">dctQ3</name>
    <name evidence="11" type="ORF">PhaeoP13_01237</name>
</gene>
<feature type="domain" description="Tripartite ATP-independent periplasmic transporters DctQ component" evidence="10">
    <location>
        <begin position="33"/>
        <end position="174"/>
    </location>
</feature>
<dbReference type="PANTHER" id="PTHR35011">
    <property type="entry name" value="2,3-DIKETO-L-GULONATE TRAP TRANSPORTER SMALL PERMEASE PROTEIN YIAM"/>
    <property type="match status" value="1"/>
</dbReference>
<comment type="similarity">
    <text evidence="8 9">Belongs to the TRAP transporter small permease family.</text>
</comment>
<comment type="function">
    <text evidence="9">Part of the tripartite ATP-independent periplasmic (TRAP) transport system.</text>
</comment>
<dbReference type="RefSeq" id="WP_096871148.1">
    <property type="nucleotide sequence ID" value="NZ_CP010767.1"/>
</dbReference>
<reference evidence="11 12" key="1">
    <citation type="journal article" date="2017" name="Front. Microbiol.">
        <title>Phaeobacter piscinae sp. nov., a species of the Roseobacter group and potential aquaculture probiont.</title>
        <authorList>
            <person name="Sonnenschein E.C."/>
            <person name="Phippen C.B.W."/>
            <person name="Nielsen K.F."/>
            <person name="Mateiu R.V."/>
            <person name="Melchiorsen J."/>
            <person name="Gram L."/>
            <person name="Overmann J."/>
            <person name="Freese H.M."/>
        </authorList>
    </citation>
    <scope>NUCLEOTIDE SEQUENCE [LARGE SCALE GENOMIC DNA]</scope>
    <source>
        <strain evidence="11 12">P13</strain>
    </source>
</reference>
<feature type="transmembrane region" description="Helical" evidence="9">
    <location>
        <begin position="92"/>
        <end position="117"/>
    </location>
</feature>
<evidence type="ECO:0000256" key="1">
    <source>
        <dbReference type="ARBA" id="ARBA00004429"/>
    </source>
</evidence>
<evidence type="ECO:0000256" key="2">
    <source>
        <dbReference type="ARBA" id="ARBA00022448"/>
    </source>
</evidence>
<evidence type="ECO:0000256" key="6">
    <source>
        <dbReference type="ARBA" id="ARBA00022989"/>
    </source>
</evidence>
<keyword evidence="3" id="KW-1003">Cell membrane</keyword>
<dbReference type="GO" id="GO:0005886">
    <property type="term" value="C:plasma membrane"/>
    <property type="evidence" value="ECO:0007669"/>
    <property type="project" value="UniProtKB-SubCell"/>
</dbReference>
<proteinExistence type="inferred from homology"/>
<keyword evidence="5 9" id="KW-0812">Transmembrane</keyword>
<keyword evidence="6 9" id="KW-1133">Transmembrane helix</keyword>
<comment type="subcellular location">
    <subcellularLocation>
        <location evidence="1 9">Cell inner membrane</location>
        <topology evidence="1 9">Multi-pass membrane protein</topology>
    </subcellularLocation>
</comment>
<evidence type="ECO:0000256" key="3">
    <source>
        <dbReference type="ARBA" id="ARBA00022475"/>
    </source>
</evidence>
<keyword evidence="2 9" id="KW-0813">Transport</keyword>
<evidence type="ECO:0000256" key="9">
    <source>
        <dbReference type="RuleBase" id="RU369079"/>
    </source>
</evidence>
<dbReference type="Pfam" id="PF04290">
    <property type="entry name" value="DctQ"/>
    <property type="match status" value="1"/>
</dbReference>
<protein>
    <recommendedName>
        <fullName evidence="9">TRAP transporter small permease protein</fullName>
    </recommendedName>
</protein>
<feature type="transmembrane region" description="Helical" evidence="9">
    <location>
        <begin position="63"/>
        <end position="85"/>
    </location>
</feature>
<evidence type="ECO:0000256" key="4">
    <source>
        <dbReference type="ARBA" id="ARBA00022519"/>
    </source>
</evidence>
<sequence length="196" mass="21466">MTAVLSVLNILRPLNTGLLAVGRWVGVFAIGLMVLAILIQVFFRYVLGSALPWPDEAARFCMLWMTGLMAPTALRSGGFVAIDVVDSLLRGWLFHLLQLLLLMIGLTVLIVGIQIGYKEVTGLGGRFATASLYLPTSLGFDSWFRVPRSWMMLSLLVGIGLLILVDIELILERIVRLFGQGDRLPERPGLTIGGAE</sequence>
<dbReference type="Proteomes" id="UP000218606">
    <property type="component" value="Chromosome"/>
</dbReference>
<evidence type="ECO:0000259" key="10">
    <source>
        <dbReference type="Pfam" id="PF04290"/>
    </source>
</evidence>
<evidence type="ECO:0000256" key="7">
    <source>
        <dbReference type="ARBA" id="ARBA00023136"/>
    </source>
</evidence>
<dbReference type="InterPro" id="IPR055348">
    <property type="entry name" value="DctQ"/>
</dbReference>
<keyword evidence="7 9" id="KW-0472">Membrane</keyword>
<comment type="subunit">
    <text evidence="9">The complex comprises the extracytoplasmic solute receptor protein and the two transmembrane proteins.</text>
</comment>
<accession>A0AAN1LA88</accession>
<evidence type="ECO:0000256" key="5">
    <source>
        <dbReference type="ARBA" id="ARBA00022692"/>
    </source>
</evidence>
<keyword evidence="4 9" id="KW-0997">Cell inner membrane</keyword>
<evidence type="ECO:0000313" key="11">
    <source>
        <dbReference type="EMBL" id="ATG43184.1"/>
    </source>
</evidence>
<dbReference type="PANTHER" id="PTHR35011:SF11">
    <property type="entry name" value="TRAP TRANSPORTER SMALL PERMEASE PROTEIN"/>
    <property type="match status" value="1"/>
</dbReference>
<dbReference type="GO" id="GO:0022857">
    <property type="term" value="F:transmembrane transporter activity"/>
    <property type="evidence" value="ECO:0007669"/>
    <property type="project" value="UniProtKB-UniRule"/>
</dbReference>
<feature type="transmembrane region" description="Helical" evidence="9">
    <location>
        <begin position="21"/>
        <end position="43"/>
    </location>
</feature>
<dbReference type="AlphaFoldDB" id="A0AAN1LA88"/>
<dbReference type="GO" id="GO:0015740">
    <property type="term" value="P:C4-dicarboxylate transport"/>
    <property type="evidence" value="ECO:0007669"/>
    <property type="project" value="TreeGrafter"/>
</dbReference>
<dbReference type="EMBL" id="CP010767">
    <property type="protein sequence ID" value="ATG43184.1"/>
    <property type="molecule type" value="Genomic_DNA"/>
</dbReference>
<feature type="transmembrane region" description="Helical" evidence="9">
    <location>
        <begin position="150"/>
        <end position="171"/>
    </location>
</feature>
<name>A0AAN1LA88_9RHOB</name>
<dbReference type="InterPro" id="IPR007387">
    <property type="entry name" value="TRAP_DctQ"/>
</dbReference>
<organism evidence="11 12">
    <name type="scientific">Phaeobacter piscinae</name>
    <dbReference type="NCBI Taxonomy" id="1580596"/>
    <lineage>
        <taxon>Bacteria</taxon>
        <taxon>Pseudomonadati</taxon>
        <taxon>Pseudomonadota</taxon>
        <taxon>Alphaproteobacteria</taxon>
        <taxon>Rhodobacterales</taxon>
        <taxon>Roseobacteraceae</taxon>
        <taxon>Phaeobacter</taxon>
    </lineage>
</organism>
<evidence type="ECO:0000313" key="12">
    <source>
        <dbReference type="Proteomes" id="UP000218606"/>
    </source>
</evidence>
<evidence type="ECO:0000256" key="8">
    <source>
        <dbReference type="ARBA" id="ARBA00038436"/>
    </source>
</evidence>